<protein>
    <recommendedName>
        <fullName evidence="2">Putative auto-transporter adhesin head GIN domain-containing protein</fullName>
    </recommendedName>
</protein>
<evidence type="ECO:0000313" key="5">
    <source>
        <dbReference type="Proteomes" id="UP001138672"/>
    </source>
</evidence>
<dbReference type="EMBL" id="JAUSUU010000004">
    <property type="protein sequence ID" value="MDQ0335165.1"/>
    <property type="molecule type" value="Genomic_DNA"/>
</dbReference>
<sequence>MKQLVIVFIACLSLGLQAQNDVEKTVGDFKELKVYDLIHVNLIKSDVNKITVSGNNADKVETVNKNGTLKVRMSLDNIFNGENTKVNVYYTAIDVIDVNEGALVKSDDAVEQFEIELKAQEGGKIDMPLKVSFVVVKSITGGEITTSGTAKNEQINILTGGIYNGQLLESETSKVSIHAAGEAHVKASKTVDATIRAGGDVYIYGKPETVNENKVLGGRILRVD</sequence>
<dbReference type="Proteomes" id="UP001138672">
    <property type="component" value="Unassembled WGS sequence"/>
</dbReference>
<evidence type="ECO:0000313" key="6">
    <source>
        <dbReference type="Proteomes" id="UP001231587"/>
    </source>
</evidence>
<name>A0A9X0YH45_9FLAO</name>
<keyword evidence="1" id="KW-0732">Signal</keyword>
<proteinExistence type="predicted"/>
<dbReference type="AlphaFoldDB" id="A0A9X0YH45"/>
<dbReference type="Gene3D" id="2.160.20.120">
    <property type="match status" value="1"/>
</dbReference>
<reference evidence="3" key="1">
    <citation type="submission" date="2021-03" db="EMBL/GenBank/DDBJ databases">
        <title>Genomic Encyclopedia of Type Strains, Phase IV (KMG-IV): sequencing the most valuable type-strain genomes for metagenomic binning, comparative biology and taxonomic classification.</title>
        <authorList>
            <person name="Goeker M."/>
        </authorList>
    </citation>
    <scope>NUCLEOTIDE SEQUENCE</scope>
    <source>
        <strain evidence="3">DSM 15523</strain>
        <strain evidence="4 6">DSM 16476</strain>
    </source>
</reference>
<evidence type="ECO:0000313" key="3">
    <source>
        <dbReference type="EMBL" id="MBP1838665.1"/>
    </source>
</evidence>
<evidence type="ECO:0000256" key="1">
    <source>
        <dbReference type="SAM" id="SignalP"/>
    </source>
</evidence>
<feature type="signal peptide" evidence="1">
    <location>
        <begin position="1"/>
        <end position="18"/>
    </location>
</feature>
<accession>A0A9X0YH45</accession>
<dbReference type="Proteomes" id="UP001231587">
    <property type="component" value="Unassembled WGS sequence"/>
</dbReference>
<dbReference type="OrthoDB" id="704821at2"/>
<feature type="chain" id="PRO_5040997053" description="Putative auto-transporter adhesin head GIN domain-containing protein" evidence="1">
    <location>
        <begin position="19"/>
        <end position="224"/>
    </location>
</feature>
<dbReference type="Pfam" id="PF10988">
    <property type="entry name" value="DUF2807"/>
    <property type="match status" value="1"/>
</dbReference>
<feature type="domain" description="Putative auto-transporter adhesin head GIN" evidence="2">
    <location>
        <begin position="28"/>
        <end position="207"/>
    </location>
</feature>
<dbReference type="EMBL" id="JAGGJQ010000001">
    <property type="protein sequence ID" value="MBP1838665.1"/>
    <property type="molecule type" value="Genomic_DNA"/>
</dbReference>
<organism evidence="3 5">
    <name type="scientific">Formosa algae</name>
    <dbReference type="NCBI Taxonomy" id="225843"/>
    <lineage>
        <taxon>Bacteria</taxon>
        <taxon>Pseudomonadati</taxon>
        <taxon>Bacteroidota</taxon>
        <taxon>Flavobacteriia</taxon>
        <taxon>Flavobacteriales</taxon>
        <taxon>Flavobacteriaceae</taxon>
        <taxon>Formosa</taxon>
    </lineage>
</organism>
<evidence type="ECO:0000313" key="4">
    <source>
        <dbReference type="EMBL" id="MDQ0335165.1"/>
    </source>
</evidence>
<dbReference type="InterPro" id="IPR021255">
    <property type="entry name" value="DUF2807"/>
</dbReference>
<keyword evidence="6" id="KW-1185">Reference proteome</keyword>
<gene>
    <name evidence="3" type="ORF">J2Z56_000561</name>
    <name evidence="4" type="ORF">J2Z57_001611</name>
</gene>
<comment type="caution">
    <text evidence="3">The sequence shown here is derived from an EMBL/GenBank/DDBJ whole genome shotgun (WGS) entry which is preliminary data.</text>
</comment>
<dbReference type="RefSeq" id="WP_057781589.1">
    <property type="nucleotide sequence ID" value="NZ_JAGGJQ010000001.1"/>
</dbReference>
<evidence type="ECO:0000259" key="2">
    <source>
        <dbReference type="Pfam" id="PF10988"/>
    </source>
</evidence>